<dbReference type="RefSeq" id="WP_307877004.1">
    <property type="nucleotide sequence ID" value="NZ_JANBBF010000012.1"/>
</dbReference>
<evidence type="ECO:0000256" key="2">
    <source>
        <dbReference type="ARBA" id="ARBA00023002"/>
    </source>
</evidence>
<dbReference type="Proteomes" id="UP001598673">
    <property type="component" value="Unassembled WGS sequence"/>
</dbReference>
<keyword evidence="7" id="KW-1185">Reference proteome</keyword>
<keyword evidence="2 4" id="KW-0560">Oxidoreductase</keyword>
<reference evidence="6 7" key="1">
    <citation type="submission" date="2024-09" db="EMBL/GenBank/DDBJ databases">
        <title>The Natural Products Discovery Center: Release of the First 8490 Sequenced Strains for Exploring Actinobacteria Biosynthetic Diversity.</title>
        <authorList>
            <person name="Kalkreuter E."/>
            <person name="Kautsar S.A."/>
            <person name="Yang D."/>
            <person name="Bader C.D."/>
            <person name="Teijaro C.N."/>
            <person name="Fluegel L."/>
            <person name="Davis C.M."/>
            <person name="Simpson J.R."/>
            <person name="Lauterbach L."/>
            <person name="Steele A.D."/>
            <person name="Gui C."/>
            <person name="Meng S."/>
            <person name="Li G."/>
            <person name="Viehrig K."/>
            <person name="Ye F."/>
            <person name="Su P."/>
            <person name="Kiefer A.F."/>
            <person name="Nichols A."/>
            <person name="Cepeda A.J."/>
            <person name="Yan W."/>
            <person name="Fan B."/>
            <person name="Jiang Y."/>
            <person name="Adhikari A."/>
            <person name="Zheng C.-J."/>
            <person name="Schuster L."/>
            <person name="Cowan T.M."/>
            <person name="Smanski M.J."/>
            <person name="Chevrette M.G."/>
            <person name="De Carvalho L.P.S."/>
            <person name="Shen B."/>
        </authorList>
    </citation>
    <scope>NUCLEOTIDE SEQUENCE [LARGE SCALE GENOMIC DNA]</scope>
    <source>
        <strain evidence="6 7">NPDC060353</strain>
    </source>
</reference>
<dbReference type="Gene3D" id="3.40.605.10">
    <property type="entry name" value="Aldehyde Dehydrogenase, Chain A, domain 1"/>
    <property type="match status" value="1"/>
</dbReference>
<dbReference type="Pfam" id="PF00171">
    <property type="entry name" value="Aldedh"/>
    <property type="match status" value="1"/>
</dbReference>
<feature type="domain" description="Aldehyde dehydrogenase" evidence="5">
    <location>
        <begin position="1"/>
        <end position="405"/>
    </location>
</feature>
<protein>
    <submittedName>
        <fullName evidence="6">Aldehyde dehydrogenase</fullName>
    </submittedName>
</protein>
<evidence type="ECO:0000313" key="6">
    <source>
        <dbReference type="EMBL" id="MFD6792829.1"/>
    </source>
</evidence>
<dbReference type="EMBL" id="JBHXCV010000003">
    <property type="protein sequence ID" value="MFD6792829.1"/>
    <property type="molecule type" value="Genomic_DNA"/>
</dbReference>
<accession>A0ABW6G0W0</accession>
<evidence type="ECO:0000259" key="5">
    <source>
        <dbReference type="Pfam" id="PF00171"/>
    </source>
</evidence>
<dbReference type="InterPro" id="IPR029510">
    <property type="entry name" value="Ald_DH_CS_GLU"/>
</dbReference>
<dbReference type="InterPro" id="IPR015590">
    <property type="entry name" value="Aldehyde_DH_dom"/>
</dbReference>
<dbReference type="InterPro" id="IPR016161">
    <property type="entry name" value="Ald_DH/histidinol_DH"/>
</dbReference>
<gene>
    <name evidence="6" type="ORF">ACFWGY_05790</name>
</gene>
<evidence type="ECO:0000256" key="1">
    <source>
        <dbReference type="ARBA" id="ARBA00009986"/>
    </source>
</evidence>
<comment type="caution">
    <text evidence="6">The sequence shown here is derived from an EMBL/GenBank/DDBJ whole genome shotgun (WGS) entry which is preliminary data.</text>
</comment>
<evidence type="ECO:0000256" key="3">
    <source>
        <dbReference type="PROSITE-ProRule" id="PRU10007"/>
    </source>
</evidence>
<organism evidence="6 7">
    <name type="scientific">Prauserella salsuginis</name>
    <dbReference type="NCBI Taxonomy" id="387889"/>
    <lineage>
        <taxon>Bacteria</taxon>
        <taxon>Bacillati</taxon>
        <taxon>Actinomycetota</taxon>
        <taxon>Actinomycetes</taxon>
        <taxon>Pseudonocardiales</taxon>
        <taxon>Pseudonocardiaceae</taxon>
        <taxon>Prauserella</taxon>
        <taxon>Prauserella salsuginis group</taxon>
    </lineage>
</organism>
<dbReference type="CDD" id="cd07139">
    <property type="entry name" value="ALDH_AldA-Rv0768"/>
    <property type="match status" value="1"/>
</dbReference>
<dbReference type="InterPro" id="IPR016162">
    <property type="entry name" value="Ald_DH_N"/>
</dbReference>
<dbReference type="SUPFAM" id="SSF53720">
    <property type="entry name" value="ALDH-like"/>
    <property type="match status" value="1"/>
</dbReference>
<evidence type="ECO:0000313" key="7">
    <source>
        <dbReference type="Proteomes" id="UP001598673"/>
    </source>
</evidence>
<dbReference type="InterPro" id="IPR016163">
    <property type="entry name" value="Ald_DH_C"/>
</dbReference>
<dbReference type="PROSITE" id="PS00687">
    <property type="entry name" value="ALDEHYDE_DEHYDR_GLU"/>
    <property type="match status" value="1"/>
</dbReference>
<sequence>MRRLADVLETRAADTARLVSRENGMPIGFSEQVNGGLPGAMLRTYADVVENLVLERAQSSQAGSTIVRREPLGVVAAIVPWNFPQALAAFKIAPALAAGNTVVLKPSPETALDAYVWADAAHEAGLPDGVLNIVVGDRDAGAALVTHPLVDKISFTGSTEAGRQIGAEAGRLVRPVTLELGGKSPGVFLDDGDVDSLVTALDGASYLNNSQTCTTQSRILVARSRYNEVLDALADHATNHFTIGDPLDPSVTLGPMASSRQLDRVLGYIDAAKNSGARMIAGGGRPAGLDRGYFVEPTVFADVDNHDTLAREEVFGPVIAVIPFDGEAEAVRIANDTNFGLASVVYSTDEDHALNVARKIRSGTVGLNYYMLDIGAPYGGYKESGLGRELGGEIGIEGYLQYKSIYASARYLGE</sequence>
<evidence type="ECO:0000256" key="4">
    <source>
        <dbReference type="RuleBase" id="RU003345"/>
    </source>
</evidence>
<dbReference type="Gene3D" id="3.40.309.10">
    <property type="entry name" value="Aldehyde Dehydrogenase, Chain A, domain 2"/>
    <property type="match status" value="1"/>
</dbReference>
<proteinExistence type="inferred from homology"/>
<feature type="active site" evidence="3">
    <location>
        <position position="179"/>
    </location>
</feature>
<dbReference type="PANTHER" id="PTHR42804">
    <property type="entry name" value="ALDEHYDE DEHYDROGENASE"/>
    <property type="match status" value="1"/>
</dbReference>
<comment type="similarity">
    <text evidence="1 4">Belongs to the aldehyde dehydrogenase family.</text>
</comment>
<name>A0ABW6G0W0_9PSEU</name>
<dbReference type="PANTHER" id="PTHR42804:SF1">
    <property type="entry name" value="ALDEHYDE DEHYDROGENASE-RELATED"/>
    <property type="match status" value="1"/>
</dbReference>